<keyword evidence="2" id="KW-0647">Proteasome</keyword>
<dbReference type="InterPro" id="IPR007052">
    <property type="entry name" value="CS_dom"/>
</dbReference>
<proteinExistence type="inferred from homology"/>
<dbReference type="CDD" id="cd06465">
    <property type="entry name" value="p23_hB-ind1_like"/>
    <property type="match status" value="1"/>
</dbReference>
<comment type="caution">
    <text evidence="6">The sequence shown here is derived from an EMBL/GenBank/DDBJ whole genome shotgun (WGS) entry which is preliminary data.</text>
</comment>
<dbReference type="AlphaFoldDB" id="A0A9N9FR45"/>
<dbReference type="PROSITE" id="PS51203">
    <property type="entry name" value="CS"/>
    <property type="match status" value="1"/>
</dbReference>
<name>A0A9N9FR45_9GLOM</name>
<gene>
    <name evidence="6" type="ORF">RFULGI_LOCUS4844</name>
</gene>
<organism evidence="6 7">
    <name type="scientific">Racocetra fulgida</name>
    <dbReference type="NCBI Taxonomy" id="60492"/>
    <lineage>
        <taxon>Eukaryota</taxon>
        <taxon>Fungi</taxon>
        <taxon>Fungi incertae sedis</taxon>
        <taxon>Mucoromycota</taxon>
        <taxon>Glomeromycotina</taxon>
        <taxon>Glomeromycetes</taxon>
        <taxon>Diversisporales</taxon>
        <taxon>Gigasporaceae</taxon>
        <taxon>Racocetra</taxon>
    </lineage>
</organism>
<dbReference type="SMART" id="SM00088">
    <property type="entry name" value="PINT"/>
    <property type="match status" value="1"/>
</dbReference>
<dbReference type="PANTHER" id="PTHR10539">
    <property type="entry name" value="26S PROTEASOME NON-ATPASE REGULATORY SUBUNIT 13"/>
    <property type="match status" value="1"/>
</dbReference>
<keyword evidence="7" id="KW-1185">Reference proteome</keyword>
<dbReference type="GO" id="GO:0006511">
    <property type="term" value="P:ubiquitin-dependent protein catabolic process"/>
    <property type="evidence" value="ECO:0007669"/>
    <property type="project" value="TreeGrafter"/>
</dbReference>
<dbReference type="SUPFAM" id="SSF49764">
    <property type="entry name" value="HSP20-like chaperones"/>
    <property type="match status" value="1"/>
</dbReference>
<evidence type="ECO:0000313" key="6">
    <source>
        <dbReference type="EMBL" id="CAG8555776.1"/>
    </source>
</evidence>
<dbReference type="SUPFAM" id="SSF46785">
    <property type="entry name" value="Winged helix' DNA-binding domain"/>
    <property type="match status" value="1"/>
</dbReference>
<dbReference type="GO" id="GO:0005829">
    <property type="term" value="C:cytosol"/>
    <property type="evidence" value="ECO:0007669"/>
    <property type="project" value="TreeGrafter"/>
</dbReference>
<dbReference type="PROSITE" id="PS50250">
    <property type="entry name" value="PCI"/>
    <property type="match status" value="1"/>
</dbReference>
<evidence type="ECO:0000313" key="7">
    <source>
        <dbReference type="Proteomes" id="UP000789396"/>
    </source>
</evidence>
<protein>
    <submittedName>
        <fullName evidence="6">11900_t:CDS:1</fullName>
    </submittedName>
</protein>
<dbReference type="Pfam" id="PF04969">
    <property type="entry name" value="CS"/>
    <property type="match status" value="1"/>
</dbReference>
<feature type="domain" description="PCI" evidence="4">
    <location>
        <begin position="114"/>
        <end position="318"/>
    </location>
</feature>
<accession>A0A9N9FR45</accession>
<dbReference type="EMBL" id="CAJVPZ010005061">
    <property type="protein sequence ID" value="CAG8555776.1"/>
    <property type="molecule type" value="Genomic_DNA"/>
</dbReference>
<dbReference type="Pfam" id="PF22037">
    <property type="entry name" value="PSD13_N"/>
    <property type="match status" value="1"/>
</dbReference>
<dbReference type="Proteomes" id="UP000789396">
    <property type="component" value="Unassembled WGS sequence"/>
</dbReference>
<dbReference type="InterPro" id="IPR036390">
    <property type="entry name" value="WH_DNA-bd_sf"/>
</dbReference>
<dbReference type="Pfam" id="PF18261">
    <property type="entry name" value="Rpn9_C"/>
    <property type="match status" value="1"/>
</dbReference>
<evidence type="ECO:0000256" key="1">
    <source>
        <dbReference type="ARBA" id="ARBA00006207"/>
    </source>
</evidence>
<feature type="domain" description="CS" evidence="5">
    <location>
        <begin position="357"/>
        <end position="441"/>
    </location>
</feature>
<evidence type="ECO:0000256" key="3">
    <source>
        <dbReference type="SAM" id="MobiDB-lite"/>
    </source>
</evidence>
<comment type="similarity">
    <text evidence="1">Belongs to the proteasome subunit S11 family.</text>
</comment>
<reference evidence="6" key="1">
    <citation type="submission" date="2021-06" db="EMBL/GenBank/DDBJ databases">
        <authorList>
            <person name="Kallberg Y."/>
            <person name="Tangrot J."/>
            <person name="Rosling A."/>
        </authorList>
    </citation>
    <scope>NUCLEOTIDE SEQUENCE</scope>
    <source>
        <strain evidence="6">IN212</strain>
    </source>
</reference>
<evidence type="ECO:0000259" key="4">
    <source>
        <dbReference type="PROSITE" id="PS50250"/>
    </source>
</evidence>
<evidence type="ECO:0000259" key="5">
    <source>
        <dbReference type="PROSITE" id="PS51203"/>
    </source>
</evidence>
<feature type="compositionally biased region" description="Basic and acidic residues" evidence="3">
    <location>
        <begin position="456"/>
        <end position="482"/>
    </location>
</feature>
<dbReference type="InterPro" id="IPR054179">
    <property type="entry name" value="PSD13_N"/>
</dbReference>
<dbReference type="InterPro" id="IPR040798">
    <property type="entry name" value="Rpn9_C"/>
</dbReference>
<dbReference type="InterPro" id="IPR000717">
    <property type="entry name" value="PCI_dom"/>
</dbReference>
<evidence type="ECO:0000256" key="2">
    <source>
        <dbReference type="ARBA" id="ARBA00022942"/>
    </source>
</evidence>
<dbReference type="InterPro" id="IPR035298">
    <property type="entry name" value="PSMD13"/>
</dbReference>
<dbReference type="InterPro" id="IPR008978">
    <property type="entry name" value="HSP20-like_chaperone"/>
</dbReference>
<sequence>MTYYQPEMKMDVDQNPTMVLNELRKQCPSELQEYLNNFEDLYDRKLWHQLTLKIEEFFTEQTSGPYQIQLFQHFISDWESKMNKLKLVRLGLCVAKQFSDLMINIILDYNEALAFLTSLVEKVDTPETRDAYVLAVTETAYIKLRLFDLEGTKTAMDECEKILDTFDSVETVIHASFYRVCADFYKAKAEYAQYYKNALLYLACIQLEDLTLEEKAERAHDLAISALLGDTIYNFGELPILQENMSFLRQKICLMSLIEAVFKRSSDNRTIPFANISEETQLPIDEVEYLVMKALSLKLIRGSIDQVGEVVVVTWVQPRVLDKDQIDNMRQRLQEWDENVKKTAIFVENETPELFVHLHPEVLWAQRQNEIYVTINLVDIKDPKIDVTKDKISFEGIGGTEQKLYQFELNLHKEVNPETARSIIIVLDKAEHGQKYWPRLQKEPDYPELENANDTAKTDEPKEESNKEAAQEEEPSKEAAKD</sequence>
<dbReference type="Gene3D" id="2.60.40.790">
    <property type="match status" value="1"/>
</dbReference>
<dbReference type="OrthoDB" id="1093at2759"/>
<feature type="region of interest" description="Disordered" evidence="3">
    <location>
        <begin position="437"/>
        <end position="482"/>
    </location>
</feature>
<dbReference type="GO" id="GO:0008541">
    <property type="term" value="C:proteasome regulatory particle, lid subcomplex"/>
    <property type="evidence" value="ECO:0007669"/>
    <property type="project" value="TreeGrafter"/>
</dbReference>
<dbReference type="GO" id="GO:0005634">
    <property type="term" value="C:nucleus"/>
    <property type="evidence" value="ECO:0007669"/>
    <property type="project" value="TreeGrafter"/>
</dbReference>
<dbReference type="GO" id="GO:0005198">
    <property type="term" value="F:structural molecule activity"/>
    <property type="evidence" value="ECO:0007669"/>
    <property type="project" value="TreeGrafter"/>
</dbReference>
<dbReference type="PANTHER" id="PTHR10539:SF0">
    <property type="entry name" value="26S PROTEASOME NON-ATPASE REGULATORY SUBUNIT 13"/>
    <property type="match status" value="1"/>
</dbReference>